<keyword evidence="3" id="KW-1185">Reference proteome</keyword>
<evidence type="ECO:0000313" key="3">
    <source>
        <dbReference type="Proteomes" id="UP000037755"/>
    </source>
</evidence>
<feature type="transmembrane region" description="Helical" evidence="1">
    <location>
        <begin position="32"/>
        <end position="58"/>
    </location>
</feature>
<dbReference type="PATRIC" id="fig|1202724.3.peg.1066"/>
<keyword evidence="1" id="KW-0812">Transmembrane</keyword>
<reference evidence="2 3" key="1">
    <citation type="submission" date="2015-08" db="EMBL/GenBank/DDBJ databases">
        <title>Whole genome sequence of Flavobacterium akiainvivens IK-1T, from decaying Wikstroemia oahuensis, an endemic Hawaiian shrub.</title>
        <authorList>
            <person name="Wan X."/>
            <person name="Hou S."/>
            <person name="Saito J."/>
            <person name="Donachie S."/>
        </authorList>
    </citation>
    <scope>NUCLEOTIDE SEQUENCE [LARGE SCALE GENOMIC DNA]</scope>
    <source>
        <strain evidence="2 3">IK-1</strain>
    </source>
</reference>
<evidence type="ECO:0000313" key="2">
    <source>
        <dbReference type="EMBL" id="KOS05485.1"/>
    </source>
</evidence>
<dbReference type="RefSeq" id="WP_054406681.1">
    <property type="nucleotide sequence ID" value="NZ_FOYA01000003.1"/>
</dbReference>
<dbReference type="OrthoDB" id="1376810at2"/>
<dbReference type="Proteomes" id="UP000037755">
    <property type="component" value="Unassembled WGS sequence"/>
</dbReference>
<dbReference type="AlphaFoldDB" id="A0A0M8M9Q5"/>
<accession>A0A0M8M9Q5</accession>
<dbReference type="EMBL" id="LIYD01000005">
    <property type="protein sequence ID" value="KOS05485.1"/>
    <property type="molecule type" value="Genomic_DNA"/>
</dbReference>
<evidence type="ECO:0000256" key="1">
    <source>
        <dbReference type="SAM" id="Phobius"/>
    </source>
</evidence>
<protein>
    <submittedName>
        <fullName evidence="2">Uncharacterized protein</fullName>
    </submittedName>
</protein>
<gene>
    <name evidence="2" type="ORF">AM493_05150</name>
</gene>
<organism evidence="2 3">
    <name type="scientific">Flavobacterium akiainvivens</name>
    <dbReference type="NCBI Taxonomy" id="1202724"/>
    <lineage>
        <taxon>Bacteria</taxon>
        <taxon>Pseudomonadati</taxon>
        <taxon>Bacteroidota</taxon>
        <taxon>Flavobacteriia</taxon>
        <taxon>Flavobacteriales</taxon>
        <taxon>Flavobacteriaceae</taxon>
        <taxon>Flavobacterium</taxon>
    </lineage>
</organism>
<comment type="caution">
    <text evidence="2">The sequence shown here is derived from an EMBL/GenBank/DDBJ whole genome shotgun (WGS) entry which is preliminary data.</text>
</comment>
<name>A0A0M8M9Q5_9FLAO</name>
<sequence length="83" mass="9614">MKLLYIMLATFGGLFAGYMVLNNFTFDNISFSNYLISTLFILLMCCLLAIGLGVIVSYRRKNSDKNVMTIRQYYQYKDIKGTR</sequence>
<proteinExistence type="predicted"/>
<keyword evidence="1" id="KW-0472">Membrane</keyword>
<keyword evidence="1" id="KW-1133">Transmembrane helix</keyword>